<dbReference type="PANTHER" id="PTHR11461">
    <property type="entry name" value="SERINE PROTEASE INHIBITOR, SERPIN"/>
    <property type="match status" value="1"/>
</dbReference>
<dbReference type="Pfam" id="PF00079">
    <property type="entry name" value="Serpin"/>
    <property type="match status" value="1"/>
</dbReference>
<dbReference type="InterPro" id="IPR023795">
    <property type="entry name" value="Serpin_CS"/>
</dbReference>
<name>A0A9X4H5C4_9FIRM</name>
<reference evidence="4" key="1">
    <citation type="submission" date="2022-02" db="EMBL/GenBank/DDBJ databases">
        <authorList>
            <person name="Leng L."/>
        </authorList>
    </citation>
    <scope>NUCLEOTIDE SEQUENCE</scope>
    <source>
        <strain evidence="4">JI</strain>
    </source>
</reference>
<dbReference type="GO" id="GO:0004867">
    <property type="term" value="F:serine-type endopeptidase inhibitor activity"/>
    <property type="evidence" value="ECO:0007669"/>
    <property type="project" value="InterPro"/>
</dbReference>
<comment type="similarity">
    <text evidence="1">Belongs to the serpin family.</text>
</comment>
<gene>
    <name evidence="4" type="ORF">L7E55_08300</name>
</gene>
<evidence type="ECO:0000313" key="4">
    <source>
        <dbReference type="EMBL" id="MDF9408357.1"/>
    </source>
</evidence>
<dbReference type="InterPro" id="IPR036186">
    <property type="entry name" value="Serpin_sf"/>
</dbReference>
<dbReference type="PROSITE" id="PS51257">
    <property type="entry name" value="PROKAR_LIPOPROTEIN"/>
    <property type="match status" value="1"/>
</dbReference>
<evidence type="ECO:0000256" key="2">
    <source>
        <dbReference type="SAM" id="SignalP"/>
    </source>
</evidence>
<comment type="caution">
    <text evidence="4">The sequence shown here is derived from an EMBL/GenBank/DDBJ whole genome shotgun (WGS) entry which is preliminary data.</text>
</comment>
<protein>
    <submittedName>
        <fullName evidence="4">Serpin family protein</fullName>
    </submittedName>
</protein>
<accession>A0A9X4H5C4</accession>
<dbReference type="PANTHER" id="PTHR11461:SF211">
    <property type="entry name" value="GH10112P-RELATED"/>
    <property type="match status" value="1"/>
</dbReference>
<keyword evidence="5" id="KW-1185">Reference proteome</keyword>
<dbReference type="RefSeq" id="WP_277443676.1">
    <property type="nucleotide sequence ID" value="NZ_JAKOAV010000013.1"/>
</dbReference>
<proteinExistence type="inferred from homology"/>
<dbReference type="CDD" id="cd19589">
    <property type="entry name" value="serpin_tengpin-like"/>
    <property type="match status" value="1"/>
</dbReference>
<dbReference type="Gene3D" id="3.30.497.10">
    <property type="entry name" value="Antithrombin, subunit I, domain 2"/>
    <property type="match status" value="1"/>
</dbReference>
<dbReference type="InterPro" id="IPR042185">
    <property type="entry name" value="Serpin_sf_2"/>
</dbReference>
<dbReference type="SUPFAM" id="SSF56574">
    <property type="entry name" value="Serpins"/>
    <property type="match status" value="1"/>
</dbReference>
<feature type="domain" description="Serpin" evidence="3">
    <location>
        <begin position="58"/>
        <end position="422"/>
    </location>
</feature>
<dbReference type="InterPro" id="IPR042178">
    <property type="entry name" value="Serpin_sf_1"/>
</dbReference>
<sequence length="426" mass="47731">MKATKLLGLLLAMIFIFTGCGNSSTNIQFKKQAELKRIENPSISNEDKLYMASNTAGIQLLQKISAESEGENTIFSPVSFSTILAVLENGAAGKTRDEIDAIINPERLSTAEVNEKYCNTINYLMNLGYKENGNKTTLVELANSLWIQENLQVKDIFLKDSNTYYGAEAYNVNFANDICISAMNRWIEDKTHGRIRNYLSKVEPGTAMIAFNSLYFKGKWQSPFDKSKTQKEDFHLNNGNTVKVDMMNAEKQIGYYEDEQIQAGKFNYHGCNMLVILPKDSTDEYARNLNYADIQKAYSNSENMKVKIKFPKFSFKQKNELGSHLKNMGMVTAFDNRSADFTGIADRSGDFNLFVSDISQECFISVDEEGTEAAALTSVALMGAALPKENAPPEFYLDKPFIFVISDDRTGLVLFIGKVENPLGSE</sequence>
<dbReference type="InterPro" id="IPR023796">
    <property type="entry name" value="Serpin_dom"/>
</dbReference>
<organism evidence="4 5">
    <name type="scientific">Pelotomaculum isophthalicicum JI</name>
    <dbReference type="NCBI Taxonomy" id="947010"/>
    <lineage>
        <taxon>Bacteria</taxon>
        <taxon>Bacillati</taxon>
        <taxon>Bacillota</taxon>
        <taxon>Clostridia</taxon>
        <taxon>Eubacteriales</taxon>
        <taxon>Desulfotomaculaceae</taxon>
        <taxon>Pelotomaculum</taxon>
    </lineage>
</organism>
<dbReference type="EMBL" id="JAKOAV010000013">
    <property type="protein sequence ID" value="MDF9408357.1"/>
    <property type="molecule type" value="Genomic_DNA"/>
</dbReference>
<dbReference type="PROSITE" id="PS00284">
    <property type="entry name" value="SERPIN"/>
    <property type="match status" value="1"/>
</dbReference>
<evidence type="ECO:0000313" key="5">
    <source>
        <dbReference type="Proteomes" id="UP001154312"/>
    </source>
</evidence>
<dbReference type="Gene3D" id="2.30.39.10">
    <property type="entry name" value="Alpha-1-antitrypsin, domain 1"/>
    <property type="match status" value="1"/>
</dbReference>
<evidence type="ECO:0000256" key="1">
    <source>
        <dbReference type="RuleBase" id="RU000411"/>
    </source>
</evidence>
<dbReference type="SMART" id="SM00093">
    <property type="entry name" value="SERPIN"/>
    <property type="match status" value="1"/>
</dbReference>
<keyword evidence="2" id="KW-0732">Signal</keyword>
<evidence type="ECO:0000259" key="3">
    <source>
        <dbReference type="SMART" id="SM00093"/>
    </source>
</evidence>
<dbReference type="Proteomes" id="UP001154312">
    <property type="component" value="Unassembled WGS sequence"/>
</dbReference>
<feature type="signal peptide" evidence="2">
    <location>
        <begin position="1"/>
        <end position="21"/>
    </location>
</feature>
<feature type="chain" id="PRO_5040802841" evidence="2">
    <location>
        <begin position="22"/>
        <end position="426"/>
    </location>
</feature>
<dbReference type="GO" id="GO:0005615">
    <property type="term" value="C:extracellular space"/>
    <property type="evidence" value="ECO:0007669"/>
    <property type="project" value="InterPro"/>
</dbReference>
<dbReference type="AlphaFoldDB" id="A0A9X4H5C4"/>
<dbReference type="InterPro" id="IPR000215">
    <property type="entry name" value="Serpin_fam"/>
</dbReference>